<reference evidence="2 4" key="2">
    <citation type="submission" date="2019-06" db="EMBL/GenBank/DDBJ databases">
        <title>Pseudomonas bimorpha sp. nov. isolated from bovine raw milk and skim milk concentrate.</title>
        <authorList>
            <person name="Hofmann K."/>
            <person name="Huptas C."/>
            <person name="Doll E."/>
            <person name="Scherer S."/>
            <person name="Wenning M."/>
        </authorList>
    </citation>
    <scope>NUCLEOTIDE SEQUENCE [LARGE SCALE GENOMIC DNA]</scope>
    <source>
        <strain evidence="2 4">DSM 17835</strain>
    </source>
</reference>
<evidence type="ECO:0000313" key="4">
    <source>
        <dbReference type="Proteomes" id="UP000317951"/>
    </source>
</evidence>
<dbReference type="AlphaFoldDB" id="A0A5C5Q3W4"/>
<reference evidence="1 3" key="1">
    <citation type="submission" date="2016-10" db="EMBL/GenBank/DDBJ databases">
        <authorList>
            <person name="Varghese N."/>
            <person name="Submissions S."/>
        </authorList>
    </citation>
    <scope>NUCLEOTIDE SEQUENCE [LARGE SCALE GENOMIC DNA]</scope>
    <source>
        <strain evidence="1 3">DSM 17835</strain>
    </source>
</reference>
<dbReference type="Proteomes" id="UP000317951">
    <property type="component" value="Unassembled WGS sequence"/>
</dbReference>
<accession>A0A5C5Q3W4</accession>
<dbReference type="EMBL" id="VFET01000042">
    <property type="protein sequence ID" value="TWR99889.1"/>
    <property type="molecule type" value="Genomic_DNA"/>
</dbReference>
<evidence type="ECO:0000313" key="3">
    <source>
        <dbReference type="Proteomes" id="UP000182858"/>
    </source>
</evidence>
<organism evidence="2 4">
    <name type="scientific">Pseudomonas extremaustralis</name>
    <dbReference type="NCBI Taxonomy" id="359110"/>
    <lineage>
        <taxon>Bacteria</taxon>
        <taxon>Pseudomonadati</taxon>
        <taxon>Pseudomonadota</taxon>
        <taxon>Gammaproteobacteria</taxon>
        <taxon>Pseudomonadales</taxon>
        <taxon>Pseudomonadaceae</taxon>
        <taxon>Pseudomonas</taxon>
    </lineage>
</organism>
<proteinExistence type="predicted"/>
<evidence type="ECO:0000313" key="2">
    <source>
        <dbReference type="EMBL" id="TWR99889.1"/>
    </source>
</evidence>
<name>A0A5C5Q3W4_9PSED</name>
<dbReference type="Proteomes" id="UP000182858">
    <property type="component" value="Chromosome I"/>
</dbReference>
<dbReference type="RefSeq" id="WP_042947785.1">
    <property type="nucleotide sequence ID" value="NZ_LT629689.1"/>
</dbReference>
<keyword evidence="3" id="KW-1185">Reference proteome</keyword>
<protein>
    <submittedName>
        <fullName evidence="2">Uncharacterized protein</fullName>
    </submittedName>
</protein>
<dbReference type="OrthoDB" id="7064824at2"/>
<dbReference type="EMBL" id="LT629689">
    <property type="protein sequence ID" value="SDF56195.1"/>
    <property type="molecule type" value="Genomic_DNA"/>
</dbReference>
<dbReference type="GeneID" id="78554729"/>
<evidence type="ECO:0000313" key="1">
    <source>
        <dbReference type="EMBL" id="SDF56195.1"/>
    </source>
</evidence>
<gene>
    <name evidence="2" type="ORF">FIV36_29105</name>
    <name evidence="1" type="ORF">SAMN05216591_3317</name>
</gene>
<sequence>MTERTRYLTEGVRKFSPLLQAFEAGYTIEEVRAAVLEALQPEFRNTVVLDRYGIDLLTVEATNVSKLKQTPSSYELFRSCMSVRSSLLDEDHDRCAQVCSNWEQEIAAGLRFYWNSARLEVNKDDLPIDEFAYEAFRNIGSLLEATMLPYLRELLHLHESRNGSQSVKVDILALHFGAVVNRLEHVLGANALRPQPWNIPLNQWRNIAQHFSIESSAAIITCRYGQGNSRTIQFTRADLWKALFSILSMLLAIRTSHTIFFMDHGNILASHCKGFGRKDSDLQFQFVVGAASQGFEVASLSVSPDLSIAVFKDCTTGEPTPRGIHASQFVLGLWQATKSVKVQIDYITKSGVRHLRASTLGSNCAFVDSGEREMEYLAQVVDLTLAPCDEA</sequence>